<comment type="caution">
    <text evidence="10">The sequence shown here is derived from an EMBL/GenBank/DDBJ whole genome shotgun (WGS) entry which is preliminary data.</text>
</comment>
<protein>
    <submittedName>
        <fullName evidence="10">Polyadenylate-binding protein, cytoplasmic and nuclear</fullName>
    </submittedName>
</protein>
<sequence length="2236" mass="249981">MQTNRAPQLASLYVGAGLISWLAGDLHPDVTEAMLYELFNPVGPVASIRICRDKTTRKSLGYGYVNFHNVKDAETALDSLSYASIHGRSCRLMWSQRDAGQRKANNSNVYVANLDKNIDNKALHDTFSVFGEIRSCKVAADLLGNSFGYGFVHFETEEAAKDAIERLNNVEVGGQKIQVCMCENRKEGAPNSAEDFTNLYVKCFPSSWDEEAVRCEFSKFGRLTGIAVRTDAQGRRSAFVNFELHDDARRCVQEMHMKDMRGPEEQDTPEEVGSDGHPLSRLYVQRAQPKSERERILKKQFAEDAALKNPSKISLYVKGLHEDITDEDLRKLFEPFGHVLSASAPSDANGKCRGFGFVNFGSLEEATKAVSQMHLRVVHGRPIHVDLAESKKDRQARQQRSQRFGPGRGMPGARFPGGFGMPRPGVMFAPPIGPQMMPRAGYAGCGGGCGGCCGGGCYSSNFGIHAAAHAEAASWREPWKLYAEIARMNGVHAGKITGMMLEMDNSDILAFLESPERLQSKVSEALDMLRFGTMFRQPGYSTEASEQPGSSRELVEATIRGYLTKTVTSTPRRSPGQWFSCSLSAGYFLFWYSLRHSAGTVQISTFLAHFAKVVILDTVNVTPCKAAKHFERTDRNTEADIDTIQRDRLARQPSSPFDGASQDDFWLESAIQTRWPTNFTLRFPHWSLRNLTAAPCLAYLLPMQDLWEETTVKHRAKGDQLGGADDAERLTGTGHRARRKDLPDNFFETASYLRTVDLLEIIAVEDIVGGLVQRLRPWAIIVDYPGIFYSVANENLNYRNKLDKLQRLCDVDHFMRSFTTTLDFSANNTTRIPSVPTCFRGPNPDVYRNHVFEEIGKSFAGTSRATVRRWPLGNETLDPFRVDAPSQLHSDISQALQYNDKPHTVEVEHLDGVRRSVARLHVNLSAQANRTVASHPQEALLLIKSNIYFFFVHAIVVYVDDFLRVFRTDYGINEVDKAFSWGTFSHFELFNGKVLQFFVGLEVLKQQLTAMCLLPEPKMDFESQAVFVLSELYDVMGDHLALQFGPQKEWWVEPLQKHRQNLLPLISKDPEYNIRLTQEGLQVHKAEKYTWFEKLLANSDATFVQEREALHSLHAQRSQRCVDSVQLSCDKTADSTVVGCNEFASGRTAIACRVKIKAARELSVVQNRQLMAHEVAQAAGNLGEGARPEQESAEQAEGGLAIALLSSGNQNVRDCGRQVDDGLQVDALQLLREGLRGNPPPLLVPFSPARWKIAKNQPLAPMSELSDMQNQAPGHMEASLQKGSSDLRFLLTHHKVSDEVQAKLFEAKIDTVPRFAAFVSDATDLREVLKSDLEIDPASSLALRAQAASLVVAWETAKVRVKSQAEAEATNEVREWAKPIPQTDYIAMRHAFATQFGELEDKHIPAKEYIEKKLHELETGEFRAEPLTEVISRDEVDPDVLLPTWNASGTLSIKRGGSRTTAPSGPEQLRLRLTVLQNALLMIKLKHPGRPELTDVTFAVFERYKDYLLGDYCYGLRSSEESGALVPPWTLVISYVISYEHAIRKHAYRLMASDGRPFGEALAKAYKDATVKERHFTTPLALHAKRPSSAVPPPPLNPYQRDPRRSWDMATCVKNIAATWDTDATVECVDILRGAKMDLSRSKVREAYLARIKAGDFDAVLLSPPCSSFSRATFANHRGPRPVRCYQSPRGMDTLTSRERDRAILGNIFADFAWEVATLVADGAASFLAFEQPEDLGTIAKGPRAGQRPASMWQWPQLRQLLDKGLRTVAFHQATFGTPYAKPTRLLLRTQASLPEGVLEGPPSFDADGYYEGPLPSGKPFGGMLQRRATGAFKTTGSERWPPRLCQWLAATLVHTCLASATTALEGDQTEPQLPRDSTDAGPGYQVNQPEGSRLQGGFGPPRVCQQLGATKDFHDGGGLCSPGRWPASARNLASGSSWDWLREKSLQLILDKLGTQDTKELEREAFRVAAGGEQGCRLAKDEDLHRQLRQLWQEWLEAQDLGEPDLLHKAEGQPLYLRLMRALLEAADDPDREFLRRAEEGLPLGILEPLARNPHVFEEQLKWPLENAPWEASLAWVPNYASVEEHLAFAREKFEEDVEEGLMAKMTLQEFKERYGENRAIASLAVIVEDELKDKKRIIHDATHGVRVNHRIKCRDKIRAPGAREKKQLLREMIEEDTVAFSVVGDIAKAHRRYKHQASEHGFMGCQLSTEETVPGDPESHARTALSSRHATLRR</sequence>
<dbReference type="InterPro" id="IPR035979">
    <property type="entry name" value="RBD_domain_sf"/>
</dbReference>
<gene>
    <name evidence="10" type="primary">pab1</name>
    <name evidence="10" type="ORF">AK812_SmicGene40953</name>
</gene>
<dbReference type="Pfam" id="PF00076">
    <property type="entry name" value="RRM_1"/>
    <property type="match status" value="4"/>
</dbReference>
<dbReference type="PROSITE" id="PS51309">
    <property type="entry name" value="PABC"/>
    <property type="match status" value="1"/>
</dbReference>
<dbReference type="CDD" id="cd12379">
    <property type="entry name" value="RRM2_I_PABPs"/>
    <property type="match status" value="1"/>
</dbReference>
<keyword evidence="4" id="KW-0677">Repeat</keyword>
<feature type="region of interest" description="Disordered" evidence="7">
    <location>
        <begin position="2210"/>
        <end position="2236"/>
    </location>
</feature>
<name>A0A1Q9C7H4_SYMMI</name>
<reference evidence="10 11" key="1">
    <citation type="submission" date="2016-02" db="EMBL/GenBank/DDBJ databases">
        <title>Genome analysis of coral dinoflagellate symbionts highlights evolutionary adaptations to a symbiotic lifestyle.</title>
        <authorList>
            <person name="Aranda M."/>
            <person name="Li Y."/>
            <person name="Liew Y.J."/>
            <person name="Baumgarten S."/>
            <person name="Simakov O."/>
            <person name="Wilson M."/>
            <person name="Piel J."/>
            <person name="Ashoor H."/>
            <person name="Bougouffa S."/>
            <person name="Bajic V.B."/>
            <person name="Ryu T."/>
            <person name="Ravasi T."/>
            <person name="Bayer T."/>
            <person name="Micklem G."/>
            <person name="Kim H."/>
            <person name="Bhak J."/>
            <person name="Lajeunesse T.C."/>
            <person name="Voolstra C.R."/>
        </authorList>
    </citation>
    <scope>NUCLEOTIDE SEQUENCE [LARGE SCALE GENOMIC DNA]</scope>
    <source>
        <strain evidence="10 11">CCMP2467</strain>
    </source>
</reference>
<dbReference type="InterPro" id="IPR003954">
    <property type="entry name" value="RRM_euk-type"/>
</dbReference>
<dbReference type="GO" id="GO:0003723">
    <property type="term" value="F:RNA binding"/>
    <property type="evidence" value="ECO:0007669"/>
    <property type="project" value="UniProtKB-UniRule"/>
</dbReference>
<feature type="domain" description="RRM" evidence="8">
    <location>
        <begin position="107"/>
        <end position="184"/>
    </location>
</feature>
<evidence type="ECO:0000256" key="6">
    <source>
        <dbReference type="PROSITE-ProRule" id="PRU00176"/>
    </source>
</evidence>
<dbReference type="SMART" id="SM00360">
    <property type="entry name" value="RRM"/>
    <property type="match status" value="4"/>
</dbReference>
<dbReference type="Gene3D" id="1.10.1900.10">
    <property type="entry name" value="c-terminal domain of poly(a) binding protein"/>
    <property type="match status" value="1"/>
</dbReference>
<evidence type="ECO:0000256" key="1">
    <source>
        <dbReference type="ARBA" id="ARBA00004496"/>
    </source>
</evidence>
<evidence type="ECO:0000256" key="7">
    <source>
        <dbReference type="SAM" id="MobiDB-lite"/>
    </source>
</evidence>
<keyword evidence="11" id="KW-1185">Reference proteome</keyword>
<feature type="region of interest" description="Disordered" evidence="7">
    <location>
        <begin position="1866"/>
        <end position="1886"/>
    </location>
</feature>
<dbReference type="InterPro" id="IPR034364">
    <property type="entry name" value="PABP_RRM1"/>
</dbReference>
<keyword evidence="5 6" id="KW-0694">RNA-binding</keyword>
<dbReference type="PROSITE" id="PS50102">
    <property type="entry name" value="RRM"/>
    <property type="match status" value="4"/>
</dbReference>
<feature type="domain" description="RRM" evidence="8">
    <location>
        <begin position="197"/>
        <end position="289"/>
    </location>
</feature>
<dbReference type="SMART" id="SM00517">
    <property type="entry name" value="PolyA"/>
    <property type="match status" value="1"/>
</dbReference>
<feature type="domain" description="RRM" evidence="8">
    <location>
        <begin position="19"/>
        <end position="97"/>
    </location>
</feature>
<evidence type="ECO:0000259" key="8">
    <source>
        <dbReference type="PROSITE" id="PS50102"/>
    </source>
</evidence>
<dbReference type="Proteomes" id="UP000186817">
    <property type="component" value="Unassembled WGS sequence"/>
</dbReference>
<evidence type="ECO:0000256" key="2">
    <source>
        <dbReference type="ARBA" id="ARBA00008557"/>
    </source>
</evidence>
<comment type="subcellular location">
    <subcellularLocation>
        <location evidence="1">Cytoplasm</location>
    </subcellularLocation>
</comment>
<evidence type="ECO:0000256" key="3">
    <source>
        <dbReference type="ARBA" id="ARBA00022490"/>
    </source>
</evidence>
<evidence type="ECO:0000256" key="5">
    <source>
        <dbReference type="ARBA" id="ARBA00022884"/>
    </source>
</evidence>
<evidence type="ECO:0000259" key="9">
    <source>
        <dbReference type="PROSITE" id="PS51309"/>
    </source>
</evidence>
<dbReference type="Gene3D" id="3.30.70.330">
    <property type="match status" value="4"/>
</dbReference>
<dbReference type="PANTHER" id="PTHR24012">
    <property type="entry name" value="RNA BINDING PROTEIN"/>
    <property type="match status" value="1"/>
</dbReference>
<feature type="compositionally biased region" description="Polar residues" evidence="7">
    <location>
        <begin position="2226"/>
        <end position="2236"/>
    </location>
</feature>
<dbReference type="InterPro" id="IPR012677">
    <property type="entry name" value="Nucleotide-bd_a/b_plait_sf"/>
</dbReference>
<evidence type="ECO:0000256" key="4">
    <source>
        <dbReference type="ARBA" id="ARBA00022737"/>
    </source>
</evidence>
<feature type="region of interest" description="Disordered" evidence="7">
    <location>
        <begin position="260"/>
        <end position="279"/>
    </location>
</feature>
<dbReference type="OrthoDB" id="19742at2759"/>
<dbReference type="InterPro" id="IPR002004">
    <property type="entry name" value="PABP_HYD_C"/>
</dbReference>
<proteinExistence type="inferred from homology"/>
<evidence type="ECO:0000313" key="10">
    <source>
        <dbReference type="EMBL" id="OLP78827.1"/>
    </source>
</evidence>
<dbReference type="GO" id="GO:0005737">
    <property type="term" value="C:cytoplasm"/>
    <property type="evidence" value="ECO:0007669"/>
    <property type="project" value="UniProtKB-SubCell"/>
</dbReference>
<dbReference type="SUPFAM" id="SSF63570">
    <property type="entry name" value="PABC (PABP) domain"/>
    <property type="match status" value="1"/>
</dbReference>
<dbReference type="InterPro" id="IPR036053">
    <property type="entry name" value="PABP-dom"/>
</dbReference>
<dbReference type="SUPFAM" id="SSF54928">
    <property type="entry name" value="RNA-binding domain, RBD"/>
    <property type="match status" value="3"/>
</dbReference>
<comment type="similarity">
    <text evidence="2">Belongs to the polyadenylate-binding protein type-1 family.</text>
</comment>
<dbReference type="SMART" id="SM00361">
    <property type="entry name" value="RRM_1"/>
    <property type="match status" value="2"/>
</dbReference>
<feature type="domain" description="PABC" evidence="9">
    <location>
        <begin position="457"/>
        <end position="534"/>
    </location>
</feature>
<dbReference type="InterPro" id="IPR045305">
    <property type="entry name" value="RRM2_I_PABPs"/>
</dbReference>
<dbReference type="EMBL" id="LSRX01001557">
    <property type="protein sequence ID" value="OLP78827.1"/>
    <property type="molecule type" value="Genomic_DNA"/>
</dbReference>
<dbReference type="CDD" id="cd12378">
    <property type="entry name" value="RRM1_I_PABPs"/>
    <property type="match status" value="1"/>
</dbReference>
<keyword evidence="3" id="KW-0963">Cytoplasm</keyword>
<organism evidence="10 11">
    <name type="scientific">Symbiodinium microadriaticum</name>
    <name type="common">Dinoflagellate</name>
    <name type="synonym">Zooxanthella microadriatica</name>
    <dbReference type="NCBI Taxonomy" id="2951"/>
    <lineage>
        <taxon>Eukaryota</taxon>
        <taxon>Sar</taxon>
        <taxon>Alveolata</taxon>
        <taxon>Dinophyceae</taxon>
        <taxon>Suessiales</taxon>
        <taxon>Symbiodiniaceae</taxon>
        <taxon>Symbiodinium</taxon>
    </lineage>
</organism>
<evidence type="ECO:0000313" key="11">
    <source>
        <dbReference type="Proteomes" id="UP000186817"/>
    </source>
</evidence>
<feature type="region of interest" description="Disordered" evidence="7">
    <location>
        <begin position="390"/>
        <end position="414"/>
    </location>
</feature>
<feature type="domain" description="RRM" evidence="8">
    <location>
        <begin position="313"/>
        <end position="390"/>
    </location>
</feature>
<dbReference type="InterPro" id="IPR000504">
    <property type="entry name" value="RRM_dom"/>
</dbReference>
<dbReference type="Pfam" id="PF00658">
    <property type="entry name" value="MLLE"/>
    <property type="match status" value="1"/>
</dbReference>
<accession>A0A1Q9C7H4</accession>